<evidence type="ECO:0008006" key="8">
    <source>
        <dbReference type="Google" id="ProtNLM"/>
    </source>
</evidence>
<sequence>MTWVQSLLKIAIASRPPSWTFGPILFGIGIIHSHRIPKTLPALLVAAFQIFSLSIPLSIIVFGINDVYDYETDNRNPRKLANGLQGGVLKPEDHSLVRTSAYISTSFIIGISLLTRQRYNVLATLCLVLFGWQYSSPPLRLKEVPVLDSLSNGLIVFLAWFCGFSFSGFSSSGMSSKGLMLSLCTAAIHALGAVVDVDADVAAGQRTIATALGQRPTAIFGALCYFLAATTEEPNSIFGVYLWAGMLVMLAPCFRVELAQRAFEVIVYMSIVCSAIWLCVRVGSILKGMKRD</sequence>
<evidence type="ECO:0000313" key="7">
    <source>
        <dbReference type="Proteomes" id="UP000807342"/>
    </source>
</evidence>
<evidence type="ECO:0000256" key="1">
    <source>
        <dbReference type="ARBA" id="ARBA00004141"/>
    </source>
</evidence>
<keyword evidence="3 5" id="KW-1133">Transmembrane helix</keyword>
<protein>
    <recommendedName>
        <fullName evidence="8">UbiA prenyltransferase</fullName>
    </recommendedName>
</protein>
<dbReference type="GO" id="GO:0016020">
    <property type="term" value="C:membrane"/>
    <property type="evidence" value="ECO:0007669"/>
    <property type="project" value="UniProtKB-SubCell"/>
</dbReference>
<dbReference type="PANTHER" id="PTHR42723">
    <property type="entry name" value="CHLOROPHYLL SYNTHASE"/>
    <property type="match status" value="1"/>
</dbReference>
<feature type="transmembrane region" description="Helical" evidence="5">
    <location>
        <begin position="178"/>
        <end position="195"/>
    </location>
</feature>
<dbReference type="GO" id="GO:0016765">
    <property type="term" value="F:transferase activity, transferring alkyl or aryl (other than methyl) groups"/>
    <property type="evidence" value="ECO:0007669"/>
    <property type="project" value="InterPro"/>
</dbReference>
<keyword evidence="7" id="KW-1185">Reference proteome</keyword>
<name>A0A9P5XGM3_9AGAR</name>
<dbReference type="InterPro" id="IPR050475">
    <property type="entry name" value="Prenyltransferase_related"/>
</dbReference>
<dbReference type="PANTHER" id="PTHR42723:SF1">
    <property type="entry name" value="CHLOROPHYLL SYNTHASE, CHLOROPLASTIC"/>
    <property type="match status" value="1"/>
</dbReference>
<evidence type="ECO:0000313" key="6">
    <source>
        <dbReference type="EMBL" id="KAF9451038.1"/>
    </source>
</evidence>
<gene>
    <name evidence="6" type="ORF">P691DRAFT_409507</name>
</gene>
<evidence type="ECO:0000256" key="5">
    <source>
        <dbReference type="SAM" id="Phobius"/>
    </source>
</evidence>
<dbReference type="InterPro" id="IPR000537">
    <property type="entry name" value="UbiA_prenyltransferase"/>
</dbReference>
<dbReference type="InterPro" id="IPR044878">
    <property type="entry name" value="UbiA_sf"/>
</dbReference>
<dbReference type="OrthoDB" id="2753389at2759"/>
<feature type="transmembrane region" description="Helical" evidence="5">
    <location>
        <begin position="265"/>
        <end position="286"/>
    </location>
</feature>
<comment type="subcellular location">
    <subcellularLocation>
        <location evidence="1">Membrane</location>
        <topology evidence="1">Multi-pass membrane protein</topology>
    </subcellularLocation>
</comment>
<evidence type="ECO:0000256" key="3">
    <source>
        <dbReference type="ARBA" id="ARBA00022989"/>
    </source>
</evidence>
<organism evidence="6 7">
    <name type="scientific">Macrolepiota fuliginosa MF-IS2</name>
    <dbReference type="NCBI Taxonomy" id="1400762"/>
    <lineage>
        <taxon>Eukaryota</taxon>
        <taxon>Fungi</taxon>
        <taxon>Dikarya</taxon>
        <taxon>Basidiomycota</taxon>
        <taxon>Agaricomycotina</taxon>
        <taxon>Agaricomycetes</taxon>
        <taxon>Agaricomycetidae</taxon>
        <taxon>Agaricales</taxon>
        <taxon>Agaricineae</taxon>
        <taxon>Agaricaceae</taxon>
        <taxon>Macrolepiota</taxon>
    </lineage>
</organism>
<dbReference type="Gene3D" id="1.10.357.140">
    <property type="entry name" value="UbiA prenyltransferase"/>
    <property type="match status" value="1"/>
</dbReference>
<proteinExistence type="predicted"/>
<accession>A0A9P5XGM3</accession>
<feature type="transmembrane region" description="Helical" evidence="5">
    <location>
        <begin position="42"/>
        <end position="64"/>
    </location>
</feature>
<feature type="transmembrane region" description="Helical" evidence="5">
    <location>
        <begin position="207"/>
        <end position="228"/>
    </location>
</feature>
<dbReference type="Proteomes" id="UP000807342">
    <property type="component" value="Unassembled WGS sequence"/>
</dbReference>
<feature type="transmembrane region" description="Helical" evidence="5">
    <location>
        <begin position="96"/>
        <end position="114"/>
    </location>
</feature>
<dbReference type="Pfam" id="PF01040">
    <property type="entry name" value="UbiA"/>
    <property type="match status" value="1"/>
</dbReference>
<keyword evidence="2 5" id="KW-0812">Transmembrane</keyword>
<dbReference type="AlphaFoldDB" id="A0A9P5XGM3"/>
<keyword evidence="4 5" id="KW-0472">Membrane</keyword>
<comment type="caution">
    <text evidence="6">The sequence shown here is derived from an EMBL/GenBank/DDBJ whole genome shotgun (WGS) entry which is preliminary data.</text>
</comment>
<feature type="transmembrane region" description="Helical" evidence="5">
    <location>
        <begin position="240"/>
        <end position="259"/>
    </location>
</feature>
<evidence type="ECO:0000256" key="2">
    <source>
        <dbReference type="ARBA" id="ARBA00022692"/>
    </source>
</evidence>
<evidence type="ECO:0000256" key="4">
    <source>
        <dbReference type="ARBA" id="ARBA00023136"/>
    </source>
</evidence>
<reference evidence="6" key="1">
    <citation type="submission" date="2020-11" db="EMBL/GenBank/DDBJ databases">
        <authorList>
            <consortium name="DOE Joint Genome Institute"/>
            <person name="Ahrendt S."/>
            <person name="Riley R."/>
            <person name="Andreopoulos W."/>
            <person name="Labutti K."/>
            <person name="Pangilinan J."/>
            <person name="Ruiz-Duenas F.J."/>
            <person name="Barrasa J.M."/>
            <person name="Sanchez-Garcia M."/>
            <person name="Camarero S."/>
            <person name="Miyauchi S."/>
            <person name="Serrano A."/>
            <person name="Linde D."/>
            <person name="Babiker R."/>
            <person name="Drula E."/>
            <person name="Ayuso-Fernandez I."/>
            <person name="Pacheco R."/>
            <person name="Padilla G."/>
            <person name="Ferreira P."/>
            <person name="Barriuso J."/>
            <person name="Kellner H."/>
            <person name="Castanera R."/>
            <person name="Alfaro M."/>
            <person name="Ramirez L."/>
            <person name="Pisabarro A.G."/>
            <person name="Kuo A."/>
            <person name="Tritt A."/>
            <person name="Lipzen A."/>
            <person name="He G."/>
            <person name="Yan M."/>
            <person name="Ng V."/>
            <person name="Cullen D."/>
            <person name="Martin F."/>
            <person name="Rosso M.-N."/>
            <person name="Henrissat B."/>
            <person name="Hibbett D."/>
            <person name="Martinez A.T."/>
            <person name="Grigoriev I.V."/>
        </authorList>
    </citation>
    <scope>NUCLEOTIDE SEQUENCE</scope>
    <source>
        <strain evidence="6">MF-IS2</strain>
    </source>
</reference>
<feature type="transmembrane region" description="Helical" evidence="5">
    <location>
        <begin position="147"/>
        <end position="166"/>
    </location>
</feature>
<dbReference type="EMBL" id="MU151092">
    <property type="protein sequence ID" value="KAF9451038.1"/>
    <property type="molecule type" value="Genomic_DNA"/>
</dbReference>
<feature type="transmembrane region" description="Helical" evidence="5">
    <location>
        <begin position="119"/>
        <end position="135"/>
    </location>
</feature>